<feature type="compositionally biased region" description="Low complexity" evidence="3">
    <location>
        <begin position="21"/>
        <end position="30"/>
    </location>
</feature>
<dbReference type="RefSeq" id="WP_290316542.1">
    <property type="nucleotide sequence ID" value="NZ_JAUFPN010000109.1"/>
</dbReference>
<proteinExistence type="predicted"/>
<dbReference type="SUPFAM" id="SSF63829">
    <property type="entry name" value="Calcium-dependent phosphotriesterase"/>
    <property type="match status" value="1"/>
</dbReference>
<reference evidence="6" key="1">
    <citation type="journal article" date="2019" name="Int. J. Syst. Evol. Microbiol.">
        <title>The Global Catalogue of Microorganisms (GCM) 10K type strain sequencing project: providing services to taxonomists for standard genome sequencing and annotation.</title>
        <authorList>
            <consortium name="The Broad Institute Genomics Platform"/>
            <consortium name="The Broad Institute Genome Sequencing Center for Infectious Disease"/>
            <person name="Wu L."/>
            <person name="Ma J."/>
        </authorList>
    </citation>
    <scope>NUCLEOTIDE SEQUENCE [LARGE SCALE GENOMIC DNA]</scope>
    <source>
        <strain evidence="6">CECT 7131</strain>
    </source>
</reference>
<dbReference type="InterPro" id="IPR050952">
    <property type="entry name" value="TRIM-NHL_E3_ligases"/>
</dbReference>
<evidence type="ECO:0000256" key="2">
    <source>
        <dbReference type="PROSITE-ProRule" id="PRU00504"/>
    </source>
</evidence>
<dbReference type="PANTHER" id="PTHR24104">
    <property type="entry name" value="E3 UBIQUITIN-PROTEIN LIGASE NHLRC1-RELATED"/>
    <property type="match status" value="1"/>
</dbReference>
<dbReference type="PROSITE" id="PS51125">
    <property type="entry name" value="NHL"/>
    <property type="match status" value="1"/>
</dbReference>
<accession>A0ABT8A5Q4</accession>
<evidence type="ECO:0000256" key="3">
    <source>
        <dbReference type="SAM" id="MobiDB-lite"/>
    </source>
</evidence>
<feature type="region of interest" description="Disordered" evidence="3">
    <location>
        <begin position="21"/>
        <end position="49"/>
    </location>
</feature>
<feature type="signal peptide" evidence="4">
    <location>
        <begin position="1"/>
        <end position="21"/>
    </location>
</feature>
<gene>
    <name evidence="5" type="ORF">QWZ14_10200</name>
</gene>
<feature type="compositionally biased region" description="Pro residues" evidence="3">
    <location>
        <begin position="31"/>
        <end position="44"/>
    </location>
</feature>
<feature type="repeat" description="NHL" evidence="2">
    <location>
        <begin position="180"/>
        <end position="223"/>
    </location>
</feature>
<dbReference type="Proteomes" id="UP001529369">
    <property type="component" value="Unassembled WGS sequence"/>
</dbReference>
<organism evidence="5 6">
    <name type="scientific">Paeniroseomonas aquatica</name>
    <dbReference type="NCBI Taxonomy" id="373043"/>
    <lineage>
        <taxon>Bacteria</taxon>
        <taxon>Pseudomonadati</taxon>
        <taxon>Pseudomonadota</taxon>
        <taxon>Alphaproteobacteria</taxon>
        <taxon>Acetobacterales</taxon>
        <taxon>Acetobacteraceae</taxon>
        <taxon>Paeniroseomonas</taxon>
    </lineage>
</organism>
<dbReference type="InterPro" id="IPR011042">
    <property type="entry name" value="6-blade_b-propeller_TolB-like"/>
</dbReference>
<evidence type="ECO:0000256" key="1">
    <source>
        <dbReference type="ARBA" id="ARBA00022737"/>
    </source>
</evidence>
<name>A0ABT8A5Q4_9PROT</name>
<evidence type="ECO:0000256" key="4">
    <source>
        <dbReference type="SAM" id="SignalP"/>
    </source>
</evidence>
<evidence type="ECO:0000313" key="5">
    <source>
        <dbReference type="EMBL" id="MDN3564736.1"/>
    </source>
</evidence>
<evidence type="ECO:0000313" key="6">
    <source>
        <dbReference type="Proteomes" id="UP001529369"/>
    </source>
</evidence>
<keyword evidence="6" id="KW-1185">Reference proteome</keyword>
<dbReference type="EMBL" id="JAUFPN010000109">
    <property type="protein sequence ID" value="MDN3564736.1"/>
    <property type="molecule type" value="Genomic_DNA"/>
</dbReference>
<comment type="caution">
    <text evidence="5">The sequence shown here is derived from an EMBL/GenBank/DDBJ whole genome shotgun (WGS) entry which is preliminary data.</text>
</comment>
<keyword evidence="4" id="KW-0732">Signal</keyword>
<dbReference type="Gene3D" id="2.120.10.30">
    <property type="entry name" value="TolB, C-terminal domain"/>
    <property type="match status" value="1"/>
</dbReference>
<feature type="chain" id="PRO_5046548822" description="NHL repeat-containing protein" evidence="4">
    <location>
        <begin position="22"/>
        <end position="395"/>
    </location>
</feature>
<protein>
    <recommendedName>
        <fullName evidence="7">NHL repeat-containing protein</fullName>
    </recommendedName>
</protein>
<sequence>MRHLVLAAVLALAPWATQAQSQPAAPLQNQPAPPPSAPAPPPAARPAAAPQYQVDPFWPKPLPNRWGIGQAAGVAVDARDHVWVIHRPRTMTVDERGAAQVPPLSECCIPAPSVIEFDPDGNVVQAWGGPGHHPSWPASEHGIHVDAADNVWIAGNGTDDHVLLKFSRDGRFLLQIGRKGETGGSNDTERLGRPADVEVDGPANEIYVADGYGNRRVIVFDATTGAYKRHWGAYGERPPADDALPPYQPGASAAVPARFFRNPVHCVRLAQDGLLYVCDRANDRVQVFRRDGSFVREFIVAPNTLGSGSVWDLDFLPDATQSVLLAADGSNNTVWLLDRAGGALVGRFGRNGRNAGDFHWVHNMAVDSRGNVFTTEVDTGKRVQRFRLVSQLPRR</sequence>
<dbReference type="InterPro" id="IPR001258">
    <property type="entry name" value="NHL_repeat"/>
</dbReference>
<dbReference type="PANTHER" id="PTHR24104:SF25">
    <property type="entry name" value="PROTEIN LIN-41"/>
    <property type="match status" value="1"/>
</dbReference>
<keyword evidence="1" id="KW-0677">Repeat</keyword>
<evidence type="ECO:0008006" key="7">
    <source>
        <dbReference type="Google" id="ProtNLM"/>
    </source>
</evidence>